<evidence type="ECO:0000256" key="2">
    <source>
        <dbReference type="SAM" id="Phobius"/>
    </source>
</evidence>
<dbReference type="Gene3D" id="3.40.50.2300">
    <property type="match status" value="2"/>
</dbReference>
<keyword evidence="2" id="KW-0472">Membrane</keyword>
<organism evidence="3 4">
    <name type="scientific">Frondihabitans sucicola</name>
    <dbReference type="NCBI Taxonomy" id="1268041"/>
    <lineage>
        <taxon>Bacteria</taxon>
        <taxon>Bacillati</taxon>
        <taxon>Actinomycetota</taxon>
        <taxon>Actinomycetes</taxon>
        <taxon>Micrococcales</taxon>
        <taxon>Microbacteriaceae</taxon>
        <taxon>Frondihabitans</taxon>
    </lineage>
</organism>
<evidence type="ECO:0000256" key="1">
    <source>
        <dbReference type="SAM" id="MobiDB-lite"/>
    </source>
</evidence>
<keyword evidence="2" id="KW-1133">Transmembrane helix</keyword>
<keyword evidence="4" id="KW-1185">Reference proteome</keyword>
<proteinExistence type="predicted"/>
<evidence type="ECO:0000313" key="3">
    <source>
        <dbReference type="EMBL" id="BDZ49536.1"/>
    </source>
</evidence>
<dbReference type="PROSITE" id="PS51318">
    <property type="entry name" value="TAT"/>
    <property type="match status" value="1"/>
</dbReference>
<dbReference type="RefSeq" id="WP_286346307.1">
    <property type="nucleotide sequence ID" value="NZ_AP027732.1"/>
</dbReference>
<evidence type="ECO:0000313" key="4">
    <source>
        <dbReference type="Proteomes" id="UP001321486"/>
    </source>
</evidence>
<reference evidence="4" key="1">
    <citation type="journal article" date="2019" name="Int. J. Syst. Evol. Microbiol.">
        <title>The Global Catalogue of Microorganisms (GCM) 10K type strain sequencing project: providing services to taxonomists for standard genome sequencing and annotation.</title>
        <authorList>
            <consortium name="The Broad Institute Genomics Platform"/>
            <consortium name="The Broad Institute Genome Sequencing Center for Infectious Disease"/>
            <person name="Wu L."/>
            <person name="Ma J."/>
        </authorList>
    </citation>
    <scope>NUCLEOTIDE SEQUENCE [LARGE SCALE GENOMIC DNA]</scope>
    <source>
        <strain evidence="4">NBRC 108728</strain>
    </source>
</reference>
<dbReference type="EMBL" id="AP027732">
    <property type="protein sequence ID" value="BDZ49536.1"/>
    <property type="molecule type" value="Genomic_DNA"/>
</dbReference>
<feature type="region of interest" description="Disordered" evidence="1">
    <location>
        <begin position="1"/>
        <end position="27"/>
    </location>
</feature>
<dbReference type="Proteomes" id="UP001321486">
    <property type="component" value="Chromosome"/>
</dbReference>
<feature type="transmembrane region" description="Helical" evidence="2">
    <location>
        <begin position="32"/>
        <end position="53"/>
    </location>
</feature>
<dbReference type="InterPro" id="IPR006311">
    <property type="entry name" value="TAT_signal"/>
</dbReference>
<keyword evidence="2" id="KW-0812">Transmembrane</keyword>
<dbReference type="SUPFAM" id="SSF53822">
    <property type="entry name" value="Periplasmic binding protein-like I"/>
    <property type="match status" value="1"/>
</dbReference>
<sequence>MSHSTDSTPSAENDETGPDLASRHGHPRRRRVLLTAGAVVVVAALVVAGVVVARSSGGNAAEAVPATVPVSISAPHVPGDTKLGVVLTLGTGEGSEWSGAAQGALVAQRRLALGGTDVALITQNDGGTSAGAKKAVDALVARGVAGIVVASSGAHVQAAVDAAATAGVPVVLPYEQSPSDDAWSLAPVSSDIGAGLARALDGAKAPLLVDLGGTAPTGISFTRIVKDDGTQDDDGLAAEVAGLTGVTSGSSETAAPAATRADAILVSGPAAREASFLASLQSTDVSVPVVLTPDATSPAFGTALVAAGGSTSGSFTTAGVEADDAVALQPDASGRAMSAFLTGVRVLSGSSSAKNLTGDQAFSAVAASADSRSHDAVVALARAVSSARSADPAAVATALGGLRLGVADGIAGPALDLAKHQALTGPTTVLYASGQPLGLRGDATTDDQPLIWFAEGAEKSSK</sequence>
<feature type="compositionally biased region" description="Polar residues" evidence="1">
    <location>
        <begin position="1"/>
        <end position="11"/>
    </location>
</feature>
<protein>
    <recommendedName>
        <fullName evidence="5">Leucine-binding protein domain-containing protein</fullName>
    </recommendedName>
</protein>
<accession>A0ABM8GM90</accession>
<dbReference type="InterPro" id="IPR028082">
    <property type="entry name" value="Peripla_BP_I"/>
</dbReference>
<name>A0ABM8GM90_9MICO</name>
<gene>
    <name evidence="3" type="ORF">GCM10025867_17770</name>
</gene>
<evidence type="ECO:0008006" key="5">
    <source>
        <dbReference type="Google" id="ProtNLM"/>
    </source>
</evidence>